<dbReference type="EMBL" id="CAJJDN010000102">
    <property type="protein sequence ID" value="CAD8113030.1"/>
    <property type="molecule type" value="Genomic_DNA"/>
</dbReference>
<reference evidence="1" key="1">
    <citation type="submission" date="2021-01" db="EMBL/GenBank/DDBJ databases">
        <authorList>
            <consortium name="Genoscope - CEA"/>
            <person name="William W."/>
        </authorList>
    </citation>
    <scope>NUCLEOTIDE SEQUENCE</scope>
</reference>
<organism evidence="1 2">
    <name type="scientific">Paramecium sonneborni</name>
    <dbReference type="NCBI Taxonomy" id="65129"/>
    <lineage>
        <taxon>Eukaryota</taxon>
        <taxon>Sar</taxon>
        <taxon>Alveolata</taxon>
        <taxon>Ciliophora</taxon>
        <taxon>Intramacronucleata</taxon>
        <taxon>Oligohymenophorea</taxon>
        <taxon>Peniculida</taxon>
        <taxon>Parameciidae</taxon>
        <taxon>Paramecium</taxon>
    </lineage>
</organism>
<keyword evidence="2" id="KW-1185">Reference proteome</keyword>
<evidence type="ECO:0000313" key="2">
    <source>
        <dbReference type="Proteomes" id="UP000692954"/>
    </source>
</evidence>
<sequence length="318" mass="37778">MLKDFQKFQIVNQQEKIDNECFKCFTINHDSTILIGCSTWTLIYIYSILKDGQLINTQKILDQELLLINQVKFMSSGKTFITMGYGISFWTLNENNVWEKGNIIQLEVRISYLIFTKDEKKIIVSLEGSLQFWSKEKQTQQWKTQYQLNLNEKTTSMSLNESEKELVIGMEGLILLARCFNNYKWHFCYKIKTLSCSIWKMVTFLDQSMFVSQPSNYENLSQYQWNKWDQKLIRVIKIGLGRLADLSRENSISFEKEGQLLFHKFHKTLRIFSFHNRELVLQQSITFSSCEHNFYNSRDCRFLIVRNGRGIGFSTWHR</sequence>
<dbReference type="Proteomes" id="UP000692954">
    <property type="component" value="Unassembled WGS sequence"/>
</dbReference>
<dbReference type="AlphaFoldDB" id="A0A8S1QER0"/>
<name>A0A8S1QER0_9CILI</name>
<comment type="caution">
    <text evidence="1">The sequence shown here is derived from an EMBL/GenBank/DDBJ whole genome shotgun (WGS) entry which is preliminary data.</text>
</comment>
<proteinExistence type="predicted"/>
<protein>
    <submittedName>
        <fullName evidence="1">Uncharacterized protein</fullName>
    </submittedName>
</protein>
<evidence type="ECO:0000313" key="1">
    <source>
        <dbReference type="EMBL" id="CAD8113030.1"/>
    </source>
</evidence>
<accession>A0A8S1QER0</accession>
<dbReference type="OrthoDB" id="309486at2759"/>
<gene>
    <name evidence="1" type="ORF">PSON_ATCC_30995.1.T1020075</name>
</gene>